<dbReference type="VEuPathDB" id="FungiDB:DNF11_3177"/>
<dbReference type="OrthoDB" id="276388at2759"/>
<comment type="similarity">
    <text evidence="3">Belongs to the flavokinase family.</text>
</comment>
<evidence type="ECO:0000259" key="12">
    <source>
        <dbReference type="SMART" id="SM00904"/>
    </source>
</evidence>
<dbReference type="UniPathway" id="UPA00276">
    <property type="reaction ID" value="UER00406"/>
</dbReference>
<evidence type="ECO:0000256" key="6">
    <source>
        <dbReference type="ARBA" id="ARBA00022630"/>
    </source>
</evidence>
<dbReference type="Gene3D" id="2.40.30.30">
    <property type="entry name" value="Riboflavin kinase-like"/>
    <property type="match status" value="1"/>
</dbReference>
<dbReference type="GO" id="GO:0005524">
    <property type="term" value="F:ATP binding"/>
    <property type="evidence" value="ECO:0007669"/>
    <property type="project" value="UniProtKB-KW"/>
</dbReference>
<dbReference type="PANTHER" id="PTHR22749:SF6">
    <property type="entry name" value="RIBOFLAVIN KINASE"/>
    <property type="match status" value="1"/>
</dbReference>
<dbReference type="Pfam" id="PF01687">
    <property type="entry name" value="Flavokinase"/>
    <property type="match status" value="1"/>
</dbReference>
<feature type="domain" description="Riboflavin kinase" evidence="12">
    <location>
        <begin position="13"/>
        <end position="158"/>
    </location>
</feature>
<dbReference type="EMBL" id="CP033153">
    <property type="protein sequence ID" value="AYO44127.1"/>
    <property type="molecule type" value="Genomic_DNA"/>
</dbReference>
<dbReference type="GO" id="GO:0009398">
    <property type="term" value="P:FMN biosynthetic process"/>
    <property type="evidence" value="ECO:0007669"/>
    <property type="project" value="UniProtKB-UniPathway"/>
</dbReference>
<dbReference type="Proteomes" id="UP000269793">
    <property type="component" value="Chromosome VI"/>
</dbReference>
<evidence type="ECO:0000256" key="5">
    <source>
        <dbReference type="ARBA" id="ARBA00017394"/>
    </source>
</evidence>
<comment type="pathway">
    <text evidence="2">Cofactor biosynthesis; FMN biosynthesis; FMN from riboflavin (ATP route): step 1/1.</text>
</comment>
<dbReference type="GO" id="GO:0009231">
    <property type="term" value="P:riboflavin biosynthetic process"/>
    <property type="evidence" value="ECO:0007669"/>
    <property type="project" value="InterPro"/>
</dbReference>
<proteinExistence type="inferred from homology"/>
<evidence type="ECO:0000256" key="11">
    <source>
        <dbReference type="ARBA" id="ARBA00029960"/>
    </source>
</evidence>
<dbReference type="InterPro" id="IPR023465">
    <property type="entry name" value="Riboflavin_kinase_dom_sf"/>
</dbReference>
<organism evidence="13 14">
    <name type="scientific">Malassezia restricta (strain ATCC 96810 / NBRC 103918 / CBS 7877)</name>
    <name type="common">Seborrheic dermatitis infection agent</name>
    <dbReference type="NCBI Taxonomy" id="425264"/>
    <lineage>
        <taxon>Eukaryota</taxon>
        <taxon>Fungi</taxon>
        <taxon>Dikarya</taxon>
        <taxon>Basidiomycota</taxon>
        <taxon>Ustilaginomycotina</taxon>
        <taxon>Malasseziomycetes</taxon>
        <taxon>Malasseziales</taxon>
        <taxon>Malasseziaceae</taxon>
        <taxon>Malassezia</taxon>
    </lineage>
</organism>
<gene>
    <name evidence="13" type="primary">fmn1</name>
    <name evidence="13" type="ORF">DNF11_3177</name>
</gene>
<evidence type="ECO:0000256" key="3">
    <source>
        <dbReference type="ARBA" id="ARBA00010108"/>
    </source>
</evidence>
<dbReference type="PANTHER" id="PTHR22749">
    <property type="entry name" value="RIBOFLAVIN KINASE/FMN ADENYLYLTRANSFERASE"/>
    <property type="match status" value="1"/>
</dbReference>
<keyword evidence="9" id="KW-0547">Nucleotide-binding</keyword>
<evidence type="ECO:0000256" key="2">
    <source>
        <dbReference type="ARBA" id="ARBA00005201"/>
    </source>
</evidence>
<evidence type="ECO:0000256" key="1">
    <source>
        <dbReference type="ARBA" id="ARBA00003572"/>
    </source>
</evidence>
<evidence type="ECO:0000256" key="7">
    <source>
        <dbReference type="ARBA" id="ARBA00022643"/>
    </source>
</evidence>
<accession>A0A3G2SCD1</accession>
<evidence type="ECO:0000256" key="10">
    <source>
        <dbReference type="ARBA" id="ARBA00022840"/>
    </source>
</evidence>
<dbReference type="SMART" id="SM00904">
    <property type="entry name" value="Flavokinase"/>
    <property type="match status" value="1"/>
</dbReference>
<protein>
    <recommendedName>
        <fullName evidence="5">Riboflavin kinase</fullName>
        <ecNumber evidence="4">2.7.1.26</ecNumber>
    </recommendedName>
    <alternativeName>
        <fullName evidence="11">Flavin mononucleotide kinase 1</fullName>
    </alternativeName>
</protein>
<reference evidence="13 14" key="1">
    <citation type="submission" date="2018-10" db="EMBL/GenBank/DDBJ databases">
        <title>Complete genome sequence of Malassezia restricta CBS 7877.</title>
        <authorList>
            <person name="Morand S.C."/>
            <person name="Bertignac M."/>
            <person name="Iltis A."/>
            <person name="Kolder I."/>
            <person name="Pirovano W."/>
            <person name="Jourdain R."/>
            <person name="Clavaud C."/>
        </authorList>
    </citation>
    <scope>NUCLEOTIDE SEQUENCE [LARGE SCALE GENOMIC DNA]</scope>
    <source>
        <strain evidence="13 14">CBS 7877</strain>
    </source>
</reference>
<dbReference type="EC" id="2.7.1.26" evidence="4"/>
<dbReference type="SUPFAM" id="SSF82114">
    <property type="entry name" value="Riboflavin kinase-like"/>
    <property type="match status" value="1"/>
</dbReference>
<dbReference type="GO" id="GO:0005739">
    <property type="term" value="C:mitochondrion"/>
    <property type="evidence" value="ECO:0007669"/>
    <property type="project" value="TreeGrafter"/>
</dbReference>
<dbReference type="GO" id="GO:0008531">
    <property type="term" value="F:riboflavin kinase activity"/>
    <property type="evidence" value="ECO:0007669"/>
    <property type="project" value="UniProtKB-EC"/>
</dbReference>
<comment type="function">
    <text evidence="1">Catalyzes the phosphorylation of riboflavin (vitamin B2) to form flavin mononucleotide (FMN) coenzyme.</text>
</comment>
<evidence type="ECO:0000313" key="14">
    <source>
        <dbReference type="Proteomes" id="UP000269793"/>
    </source>
</evidence>
<evidence type="ECO:0000256" key="8">
    <source>
        <dbReference type="ARBA" id="ARBA00022679"/>
    </source>
</evidence>
<evidence type="ECO:0000313" key="13">
    <source>
        <dbReference type="EMBL" id="AYO44127.1"/>
    </source>
</evidence>
<dbReference type="InterPro" id="IPR023468">
    <property type="entry name" value="Riboflavin_kinase"/>
</dbReference>
<dbReference type="InterPro" id="IPR015865">
    <property type="entry name" value="Riboflavin_kinase_bac/euk"/>
</dbReference>
<keyword evidence="13" id="KW-0418">Kinase</keyword>
<dbReference type="STRING" id="425264.A0A3G2SCD1"/>
<sequence length="173" mass="19791">MARPSVCGGDEPQAPFPVYLRGSVEHGFGRGSKQLNCATANLPVQAIDDPVNDAEHQLADTGVYFGYAQVHFHDASQRHEDELRVHPMVMSVGRNPHFQAEHKTLEVHILHTYSDDFYGEHMRVIVLGYIRAQRKYESLEALIQDIELDKRVGEQSLRRPAYEAYRHHTWFAP</sequence>
<keyword evidence="6" id="KW-0285">Flavoprotein</keyword>
<keyword evidence="8 13" id="KW-0808">Transferase</keyword>
<name>A0A3G2SCD1_MALR7</name>
<evidence type="ECO:0000256" key="9">
    <source>
        <dbReference type="ARBA" id="ARBA00022741"/>
    </source>
</evidence>
<evidence type="ECO:0000256" key="4">
    <source>
        <dbReference type="ARBA" id="ARBA00012105"/>
    </source>
</evidence>
<keyword evidence="7" id="KW-0288">FMN</keyword>
<keyword evidence="14" id="KW-1185">Reference proteome</keyword>
<dbReference type="AlphaFoldDB" id="A0A3G2SCD1"/>
<keyword evidence="10" id="KW-0067">ATP-binding</keyword>